<sequence length="113" mass="12167">MGRSYKVSMSSLAISCAMFAGLGSLAANADDDKESVGQGQPGGGQSPYLSFCQERFYEEDDGIIRCNWAVNFNLACFVSYPSNVVVQAGSLISKPEIIGECDNGEKIIKIVHY</sequence>
<gene>
    <name evidence="2" type="ORF">Mag101_09515</name>
</gene>
<organism evidence="2 3">
    <name type="scientific">Microbulbifer agarilyticus</name>
    <dbReference type="NCBI Taxonomy" id="260552"/>
    <lineage>
        <taxon>Bacteria</taxon>
        <taxon>Pseudomonadati</taxon>
        <taxon>Pseudomonadota</taxon>
        <taxon>Gammaproteobacteria</taxon>
        <taxon>Cellvibrionales</taxon>
        <taxon>Microbulbiferaceae</taxon>
        <taxon>Microbulbifer</taxon>
    </lineage>
</organism>
<dbReference type="RefSeq" id="WP_077403968.1">
    <property type="nucleotide sequence ID" value="NZ_CP019650.1"/>
</dbReference>
<keyword evidence="3" id="KW-1185">Reference proteome</keyword>
<evidence type="ECO:0000313" key="3">
    <source>
        <dbReference type="Proteomes" id="UP000188219"/>
    </source>
</evidence>
<evidence type="ECO:0000256" key="1">
    <source>
        <dbReference type="SAM" id="SignalP"/>
    </source>
</evidence>
<feature type="signal peptide" evidence="1">
    <location>
        <begin position="1"/>
        <end position="29"/>
    </location>
</feature>
<keyword evidence="1" id="KW-0732">Signal</keyword>
<name>A0A1Q2M558_9GAMM</name>
<evidence type="ECO:0000313" key="2">
    <source>
        <dbReference type="EMBL" id="AQQ67854.1"/>
    </source>
</evidence>
<feature type="chain" id="PRO_5012523933" evidence="1">
    <location>
        <begin position="30"/>
        <end position="113"/>
    </location>
</feature>
<accession>A0A1Q2M558</accession>
<proteinExistence type="predicted"/>
<dbReference type="EMBL" id="CP019650">
    <property type="protein sequence ID" value="AQQ67854.1"/>
    <property type="molecule type" value="Genomic_DNA"/>
</dbReference>
<dbReference type="Proteomes" id="UP000188219">
    <property type="component" value="Chromosome"/>
</dbReference>
<protein>
    <submittedName>
        <fullName evidence="2">Uncharacterized protein</fullName>
    </submittedName>
</protein>
<dbReference type="KEGG" id="maga:Mag101_09515"/>
<dbReference type="AlphaFoldDB" id="A0A1Q2M558"/>
<dbReference type="OrthoDB" id="5737261at2"/>
<reference evidence="2" key="1">
    <citation type="submission" date="2017-02" db="EMBL/GenBank/DDBJ databases">
        <title>Genome of Microbulbifer agarilyticus GP101.</title>
        <authorList>
            <person name="Jung J."/>
            <person name="Bae S.S."/>
            <person name="Baek K."/>
        </authorList>
    </citation>
    <scope>NUCLEOTIDE SEQUENCE [LARGE SCALE GENOMIC DNA]</scope>
    <source>
        <strain evidence="2">GP101</strain>
    </source>
</reference>